<proteinExistence type="predicted"/>
<name>A0A381RKZ0_9ZZZZ</name>
<protein>
    <submittedName>
        <fullName evidence="1">Uncharacterized protein</fullName>
    </submittedName>
</protein>
<dbReference type="EMBL" id="UINC01002065">
    <property type="protein sequence ID" value="SUZ92520.1"/>
    <property type="molecule type" value="Genomic_DNA"/>
</dbReference>
<evidence type="ECO:0000313" key="1">
    <source>
        <dbReference type="EMBL" id="SUZ92520.1"/>
    </source>
</evidence>
<sequence length="90" mass="10335">MEFHISCHHTPNNCGVHRLEADGTRSPNAVPNWAEHCKKVGITYVKGGVNPPQHDHFMFVQTDDMSKLRDLMQPYQGYWDITITPVMNLE</sequence>
<accession>A0A381RKZ0</accession>
<organism evidence="1">
    <name type="scientific">marine metagenome</name>
    <dbReference type="NCBI Taxonomy" id="408172"/>
    <lineage>
        <taxon>unclassified sequences</taxon>
        <taxon>metagenomes</taxon>
        <taxon>ecological metagenomes</taxon>
    </lineage>
</organism>
<reference evidence="1" key="1">
    <citation type="submission" date="2018-05" db="EMBL/GenBank/DDBJ databases">
        <authorList>
            <person name="Lanie J.A."/>
            <person name="Ng W.-L."/>
            <person name="Kazmierczak K.M."/>
            <person name="Andrzejewski T.M."/>
            <person name="Davidsen T.M."/>
            <person name="Wayne K.J."/>
            <person name="Tettelin H."/>
            <person name="Glass J.I."/>
            <person name="Rusch D."/>
            <person name="Podicherti R."/>
            <person name="Tsui H.-C.T."/>
            <person name="Winkler M.E."/>
        </authorList>
    </citation>
    <scope>NUCLEOTIDE SEQUENCE</scope>
</reference>
<gene>
    <name evidence="1" type="ORF">METZ01_LOCUS45374</name>
</gene>
<dbReference type="Pfam" id="PF11746">
    <property type="entry name" value="DUF3303"/>
    <property type="match status" value="1"/>
</dbReference>
<dbReference type="AlphaFoldDB" id="A0A381RKZ0"/>
<dbReference type="InterPro" id="IPR021734">
    <property type="entry name" value="DUF3303"/>
</dbReference>